<protein>
    <submittedName>
        <fullName evidence="2">Uncharacterized protein</fullName>
    </submittedName>
</protein>
<feature type="compositionally biased region" description="Pro residues" evidence="1">
    <location>
        <begin position="10"/>
        <end position="38"/>
    </location>
</feature>
<accession>A0ABR0KJ21</accession>
<feature type="region of interest" description="Disordered" evidence="1">
    <location>
        <begin position="1"/>
        <end position="180"/>
    </location>
</feature>
<organism evidence="2 3">
    <name type="scientific">Lithohypha guttulata</name>
    <dbReference type="NCBI Taxonomy" id="1690604"/>
    <lineage>
        <taxon>Eukaryota</taxon>
        <taxon>Fungi</taxon>
        <taxon>Dikarya</taxon>
        <taxon>Ascomycota</taxon>
        <taxon>Pezizomycotina</taxon>
        <taxon>Eurotiomycetes</taxon>
        <taxon>Chaetothyriomycetidae</taxon>
        <taxon>Chaetothyriales</taxon>
        <taxon>Trichomeriaceae</taxon>
        <taxon>Lithohypha</taxon>
    </lineage>
</organism>
<gene>
    <name evidence="2" type="ORF">LTR24_002064</name>
</gene>
<proteinExistence type="predicted"/>
<comment type="caution">
    <text evidence="2">The sequence shown here is derived from an EMBL/GenBank/DDBJ whole genome shotgun (WGS) entry which is preliminary data.</text>
</comment>
<evidence type="ECO:0000256" key="1">
    <source>
        <dbReference type="SAM" id="MobiDB-lite"/>
    </source>
</evidence>
<evidence type="ECO:0000313" key="2">
    <source>
        <dbReference type="EMBL" id="KAK5097808.1"/>
    </source>
</evidence>
<name>A0ABR0KJ21_9EURO</name>
<reference evidence="2 3" key="1">
    <citation type="submission" date="2023-08" db="EMBL/GenBank/DDBJ databases">
        <title>Black Yeasts Isolated from many extreme environments.</title>
        <authorList>
            <person name="Coleine C."/>
            <person name="Stajich J.E."/>
            <person name="Selbmann L."/>
        </authorList>
    </citation>
    <scope>NUCLEOTIDE SEQUENCE [LARGE SCALE GENOMIC DNA]</scope>
    <source>
        <strain evidence="2 3">CCFEE 5885</strain>
    </source>
</reference>
<sequence>MFLESWIPGSPQPDKPNPQPPTPIPTKPNPDQPKPPPSESDECLTRSISSGLTGAVHDTQLLSVAHRGPGQPGPKPQPRPDENGAKATFVGPKTPPDPNGGKYIPQEPRIEFGYNCNGNNTRGGPREPVKPRPKPKPNPDPNGRCIHPISKGPKQPPPVKPIPKPAPPPAPNGYPWQTVGKPVMVLAY</sequence>
<keyword evidence="3" id="KW-1185">Reference proteome</keyword>
<dbReference type="Proteomes" id="UP001345013">
    <property type="component" value="Unassembled WGS sequence"/>
</dbReference>
<evidence type="ECO:0000313" key="3">
    <source>
        <dbReference type="Proteomes" id="UP001345013"/>
    </source>
</evidence>
<feature type="compositionally biased region" description="Pro residues" evidence="1">
    <location>
        <begin position="154"/>
        <end position="172"/>
    </location>
</feature>
<dbReference type="EMBL" id="JAVRRG010000016">
    <property type="protein sequence ID" value="KAK5097808.1"/>
    <property type="molecule type" value="Genomic_DNA"/>
</dbReference>